<dbReference type="SMART" id="SM00382">
    <property type="entry name" value="AAA"/>
    <property type="match status" value="1"/>
</dbReference>
<dbReference type="Pfam" id="PF00005">
    <property type="entry name" value="ABC_tran"/>
    <property type="match status" value="1"/>
</dbReference>
<evidence type="ECO:0000256" key="4">
    <source>
        <dbReference type="ARBA" id="ARBA00022840"/>
    </source>
</evidence>
<evidence type="ECO:0000259" key="5">
    <source>
        <dbReference type="PROSITE" id="PS50893"/>
    </source>
</evidence>
<keyword evidence="2" id="KW-0813">Transport</keyword>
<dbReference type="AlphaFoldDB" id="A0A0B5E0B4"/>
<keyword evidence="4 6" id="KW-0067">ATP-binding</keyword>
<dbReference type="InterPro" id="IPR003439">
    <property type="entry name" value="ABC_transporter-like_ATP-bd"/>
</dbReference>
<comment type="similarity">
    <text evidence="1">Belongs to the ABC transporter superfamily.</text>
</comment>
<evidence type="ECO:0000256" key="2">
    <source>
        <dbReference type="ARBA" id="ARBA00022448"/>
    </source>
</evidence>
<dbReference type="CDD" id="cd03293">
    <property type="entry name" value="ABC_NrtD_SsuB_transporters"/>
    <property type="match status" value="1"/>
</dbReference>
<evidence type="ECO:0000313" key="7">
    <source>
        <dbReference type="Proteomes" id="UP000031521"/>
    </source>
</evidence>
<dbReference type="EMBL" id="CP004393">
    <property type="protein sequence ID" value="AJE46850.1"/>
    <property type="molecule type" value="Genomic_DNA"/>
</dbReference>
<keyword evidence="7" id="KW-1185">Reference proteome</keyword>
<dbReference type="Gene3D" id="3.40.50.300">
    <property type="entry name" value="P-loop containing nucleotide triphosphate hydrolases"/>
    <property type="match status" value="1"/>
</dbReference>
<dbReference type="InterPro" id="IPR003593">
    <property type="entry name" value="AAA+_ATPase"/>
</dbReference>
<dbReference type="PANTHER" id="PTHR42788:SF13">
    <property type="entry name" value="ALIPHATIC SULFONATES IMPORT ATP-BINDING PROTEIN SSUB"/>
    <property type="match status" value="1"/>
</dbReference>
<dbReference type="PROSITE" id="PS00211">
    <property type="entry name" value="ABC_TRANSPORTER_1"/>
    <property type="match status" value="1"/>
</dbReference>
<dbReference type="KEGG" id="cid:P73_2135"/>
<keyword evidence="3" id="KW-0547">Nucleotide-binding</keyword>
<dbReference type="OrthoDB" id="9802264at2"/>
<dbReference type="GO" id="GO:0016887">
    <property type="term" value="F:ATP hydrolysis activity"/>
    <property type="evidence" value="ECO:0007669"/>
    <property type="project" value="InterPro"/>
</dbReference>
<dbReference type="HOGENOM" id="CLU_000604_1_22_5"/>
<dbReference type="RefSeq" id="WP_052453182.1">
    <property type="nucleotide sequence ID" value="NZ_CP004393.1"/>
</dbReference>
<dbReference type="Proteomes" id="UP000031521">
    <property type="component" value="Chromosome"/>
</dbReference>
<dbReference type="STRING" id="1208324.P73_2135"/>
<protein>
    <submittedName>
        <fullName evidence="6">NitT/TauT family transport system ATP-binding protein</fullName>
    </submittedName>
</protein>
<evidence type="ECO:0000256" key="3">
    <source>
        <dbReference type="ARBA" id="ARBA00022741"/>
    </source>
</evidence>
<reference evidence="6 7" key="1">
    <citation type="journal article" date="2014" name="Int. J. Syst. Evol. Microbiol.">
        <title>Celeribacter indicus sp. nov., a polycyclic aromatic hydrocarbon-degrading bacterium from deep-sea sediment and reclassification of Huaishuia halophila as Celeribacter halophilus comb. nov.</title>
        <authorList>
            <person name="Lai Q."/>
            <person name="Cao J."/>
            <person name="Yuan J."/>
            <person name="Li F."/>
            <person name="Shao Z."/>
        </authorList>
    </citation>
    <scope>NUCLEOTIDE SEQUENCE [LARGE SCALE GENOMIC DNA]</scope>
    <source>
        <strain evidence="6">P73</strain>
    </source>
</reference>
<dbReference type="SUPFAM" id="SSF52540">
    <property type="entry name" value="P-loop containing nucleoside triphosphate hydrolases"/>
    <property type="match status" value="1"/>
</dbReference>
<evidence type="ECO:0000256" key="1">
    <source>
        <dbReference type="ARBA" id="ARBA00005417"/>
    </source>
</evidence>
<organism evidence="6 7">
    <name type="scientific">Celeribacter indicus</name>
    <dbReference type="NCBI Taxonomy" id="1208324"/>
    <lineage>
        <taxon>Bacteria</taxon>
        <taxon>Pseudomonadati</taxon>
        <taxon>Pseudomonadota</taxon>
        <taxon>Alphaproteobacteria</taxon>
        <taxon>Rhodobacterales</taxon>
        <taxon>Roseobacteraceae</taxon>
        <taxon>Celeribacter</taxon>
    </lineage>
</organism>
<sequence>MPDATGLPAAASGPLVRISALEKIYATRDKGNVHALHDIRLDVADGEFITIVGPSGCGKSTLLKILAGILDKSAGQVEIAGRAVEGPNRDLGVVFQAPVLLPWRSVIENVMVPAIVQKSDLGAARQRAQRLLTMVGLDGFEDKYPRELSGGMQQRVGICRALVQDPAFLLMDEPFGALDAMTRETMNMELLRLWKSLGATILLVTHSIPEAVFLADRVVVMSPRPGRIAEVIEVDLPRPRRMDMFNTPEFGAHVGRIRRHFDSTMELD</sequence>
<dbReference type="PANTHER" id="PTHR42788">
    <property type="entry name" value="TAURINE IMPORT ATP-BINDING PROTEIN-RELATED"/>
    <property type="match status" value="1"/>
</dbReference>
<name>A0A0B5E0B4_9RHOB</name>
<dbReference type="InterPro" id="IPR027417">
    <property type="entry name" value="P-loop_NTPase"/>
</dbReference>
<feature type="domain" description="ABC transporter" evidence="5">
    <location>
        <begin position="16"/>
        <end position="248"/>
    </location>
</feature>
<dbReference type="GO" id="GO:0005524">
    <property type="term" value="F:ATP binding"/>
    <property type="evidence" value="ECO:0007669"/>
    <property type="project" value="UniProtKB-KW"/>
</dbReference>
<dbReference type="PROSITE" id="PS50893">
    <property type="entry name" value="ABC_TRANSPORTER_2"/>
    <property type="match status" value="1"/>
</dbReference>
<dbReference type="InterPro" id="IPR050166">
    <property type="entry name" value="ABC_transporter_ATP-bind"/>
</dbReference>
<dbReference type="InterPro" id="IPR017871">
    <property type="entry name" value="ABC_transporter-like_CS"/>
</dbReference>
<proteinExistence type="inferred from homology"/>
<evidence type="ECO:0000313" key="6">
    <source>
        <dbReference type="EMBL" id="AJE46850.1"/>
    </source>
</evidence>
<accession>A0A0B5E0B4</accession>
<gene>
    <name evidence="6" type="ORF">P73_2135</name>
</gene>